<protein>
    <submittedName>
        <fullName evidence="1">Uncharacterized protein</fullName>
    </submittedName>
</protein>
<reference evidence="2" key="1">
    <citation type="journal article" date="2013" name="Nature">
        <title>Pan genome of the phytoplankton Emiliania underpins its global distribution.</title>
        <authorList>
            <person name="Read B.A."/>
            <person name="Kegel J."/>
            <person name="Klute M.J."/>
            <person name="Kuo A."/>
            <person name="Lefebvre S.C."/>
            <person name="Maumus F."/>
            <person name="Mayer C."/>
            <person name="Miller J."/>
            <person name="Monier A."/>
            <person name="Salamov A."/>
            <person name="Young J."/>
            <person name="Aguilar M."/>
            <person name="Claverie J.M."/>
            <person name="Frickenhaus S."/>
            <person name="Gonzalez K."/>
            <person name="Herman E.K."/>
            <person name="Lin Y.C."/>
            <person name="Napier J."/>
            <person name="Ogata H."/>
            <person name="Sarno A.F."/>
            <person name="Shmutz J."/>
            <person name="Schroeder D."/>
            <person name="de Vargas C."/>
            <person name="Verret F."/>
            <person name="von Dassow P."/>
            <person name="Valentin K."/>
            <person name="Van de Peer Y."/>
            <person name="Wheeler G."/>
            <person name="Dacks J.B."/>
            <person name="Delwiche C.F."/>
            <person name="Dyhrman S.T."/>
            <person name="Glockner G."/>
            <person name="John U."/>
            <person name="Richards T."/>
            <person name="Worden A.Z."/>
            <person name="Zhang X."/>
            <person name="Grigoriev I.V."/>
            <person name="Allen A.E."/>
            <person name="Bidle K."/>
            <person name="Borodovsky M."/>
            <person name="Bowler C."/>
            <person name="Brownlee C."/>
            <person name="Cock J.M."/>
            <person name="Elias M."/>
            <person name="Gladyshev V.N."/>
            <person name="Groth M."/>
            <person name="Guda C."/>
            <person name="Hadaegh A."/>
            <person name="Iglesias-Rodriguez M.D."/>
            <person name="Jenkins J."/>
            <person name="Jones B.M."/>
            <person name="Lawson T."/>
            <person name="Leese F."/>
            <person name="Lindquist E."/>
            <person name="Lobanov A."/>
            <person name="Lomsadze A."/>
            <person name="Malik S.B."/>
            <person name="Marsh M.E."/>
            <person name="Mackinder L."/>
            <person name="Mock T."/>
            <person name="Mueller-Roeber B."/>
            <person name="Pagarete A."/>
            <person name="Parker M."/>
            <person name="Probert I."/>
            <person name="Quesneville H."/>
            <person name="Raines C."/>
            <person name="Rensing S.A."/>
            <person name="Riano-Pachon D.M."/>
            <person name="Richier S."/>
            <person name="Rokitta S."/>
            <person name="Shiraiwa Y."/>
            <person name="Soanes D.M."/>
            <person name="van der Giezen M."/>
            <person name="Wahlund T.M."/>
            <person name="Williams B."/>
            <person name="Wilson W."/>
            <person name="Wolfe G."/>
            <person name="Wurch L.L."/>
        </authorList>
    </citation>
    <scope>NUCLEOTIDE SEQUENCE</scope>
</reference>
<dbReference type="RefSeq" id="XP_005788606.1">
    <property type="nucleotide sequence ID" value="XM_005788549.1"/>
</dbReference>
<proteinExistence type="predicted"/>
<dbReference type="AlphaFoldDB" id="A0A0D3KK92"/>
<dbReference type="GeneID" id="17281448"/>
<organism evidence="1 2">
    <name type="scientific">Emiliania huxleyi (strain CCMP1516)</name>
    <dbReference type="NCBI Taxonomy" id="280463"/>
    <lineage>
        <taxon>Eukaryota</taxon>
        <taxon>Haptista</taxon>
        <taxon>Haptophyta</taxon>
        <taxon>Prymnesiophyceae</taxon>
        <taxon>Isochrysidales</taxon>
        <taxon>Noelaerhabdaceae</taxon>
        <taxon>Emiliania</taxon>
    </lineage>
</organism>
<dbReference type="HOGENOM" id="CLU_2488109_0_0_1"/>
<dbReference type="RefSeq" id="XP_005792463.1">
    <property type="nucleotide sequence ID" value="XM_005792406.1"/>
</dbReference>
<dbReference type="KEGG" id="ehx:EMIHUDRAFT_423339"/>
<dbReference type="EnsemblProtists" id="EOD36177">
    <property type="protein sequence ID" value="EOD36177"/>
    <property type="gene ID" value="EMIHUDRAFT_423339"/>
</dbReference>
<name>A0A0D3KK92_EMIH1</name>
<accession>A0A0D3KK92</accession>
<dbReference type="Proteomes" id="UP000013827">
    <property type="component" value="Unassembled WGS sequence"/>
</dbReference>
<reference evidence="1" key="2">
    <citation type="submission" date="2024-10" db="UniProtKB">
        <authorList>
            <consortium name="EnsemblProtists"/>
        </authorList>
    </citation>
    <scope>IDENTIFICATION</scope>
</reference>
<evidence type="ECO:0000313" key="1">
    <source>
        <dbReference type="EnsemblProtists" id="EOD36177"/>
    </source>
</evidence>
<dbReference type="KEGG" id="ehx:EMIHUDRAFT_439809"/>
<dbReference type="EnsemblProtists" id="EOD40034">
    <property type="protein sequence ID" value="EOD40034"/>
    <property type="gene ID" value="EMIHUDRAFT_439809"/>
</dbReference>
<dbReference type="PaxDb" id="2903-EOD36177"/>
<keyword evidence="2" id="KW-1185">Reference proteome</keyword>
<sequence length="87" mass="9369">MVSADNGPYRSATSIIGNVDTTDGNVVIYNEPGKVSHHEGFKVETVARAQNISTNPFMTKHPATFIGSDDENYGGTIRKIQFGLGEP</sequence>
<evidence type="ECO:0000313" key="2">
    <source>
        <dbReference type="Proteomes" id="UP000013827"/>
    </source>
</evidence>
<dbReference type="GeneID" id="17285305"/>